<proteinExistence type="predicted"/>
<dbReference type="RefSeq" id="WP_160729165.1">
    <property type="nucleotide sequence ID" value="NZ_WTYP01000001.1"/>
</dbReference>
<comment type="caution">
    <text evidence="1">The sequence shown here is derived from an EMBL/GenBank/DDBJ whole genome shotgun (WGS) entry which is preliminary data.</text>
</comment>
<protein>
    <submittedName>
        <fullName evidence="1">Uncharacterized protein</fullName>
    </submittedName>
</protein>
<evidence type="ECO:0000313" key="1">
    <source>
        <dbReference type="EMBL" id="MXP45863.1"/>
    </source>
</evidence>
<accession>A0A6I4UWD5</accession>
<keyword evidence="2" id="KW-1185">Reference proteome</keyword>
<dbReference type="Proteomes" id="UP000471435">
    <property type="component" value="Unassembled WGS sequence"/>
</dbReference>
<organism evidence="1 2">
    <name type="scientific">Pontixanthobacter luteolus</name>
    <dbReference type="NCBI Taxonomy" id="295089"/>
    <lineage>
        <taxon>Bacteria</taxon>
        <taxon>Pseudomonadati</taxon>
        <taxon>Pseudomonadota</taxon>
        <taxon>Alphaproteobacteria</taxon>
        <taxon>Sphingomonadales</taxon>
        <taxon>Erythrobacteraceae</taxon>
        <taxon>Pontixanthobacter</taxon>
    </lineage>
</organism>
<reference evidence="1 2" key="1">
    <citation type="submission" date="2019-12" db="EMBL/GenBank/DDBJ databases">
        <title>Genomic-based taxomic classification of the family Erythrobacteraceae.</title>
        <authorList>
            <person name="Xu L."/>
        </authorList>
    </citation>
    <scope>NUCLEOTIDE SEQUENCE [LARGE SCALE GENOMIC DNA]</scope>
    <source>
        <strain evidence="1 2">SW-109</strain>
    </source>
</reference>
<dbReference type="EMBL" id="WTYP01000001">
    <property type="protein sequence ID" value="MXP45863.1"/>
    <property type="molecule type" value="Genomic_DNA"/>
</dbReference>
<dbReference type="OrthoDB" id="7605362at2"/>
<evidence type="ECO:0000313" key="2">
    <source>
        <dbReference type="Proteomes" id="UP000471435"/>
    </source>
</evidence>
<dbReference type="AlphaFoldDB" id="A0A6I4UWD5"/>
<gene>
    <name evidence="1" type="ORF">GRI43_00460</name>
</gene>
<name>A0A6I4UWD5_9SPHN</name>
<sequence length="152" mass="16764">MTITIGFRSSPKEVSFAVYDSDDRRVLNVETLLVPMAFDEPQALKFVRSNVLDILREYSVEYAGIRLTEPAAQSIDFRRIHIEGVIQEAFASSSLLGFYAGPIAVISRLLGMDRTQFKPAVGGENVLGIENWGEMKANQREAILAAVGASRV</sequence>